<comment type="caution">
    <text evidence="2">The sequence shown here is derived from an EMBL/GenBank/DDBJ whole genome shotgun (WGS) entry which is preliminary data.</text>
</comment>
<accession>A0A1T3NV88</accession>
<dbReference type="EMBL" id="MWQN01000001">
    <property type="protein sequence ID" value="OPC80675.1"/>
    <property type="molecule type" value="Genomic_DNA"/>
</dbReference>
<keyword evidence="3" id="KW-1185">Reference proteome</keyword>
<reference evidence="2 3" key="1">
    <citation type="submission" date="2017-03" db="EMBL/GenBank/DDBJ databases">
        <title>Draft genome sequence of Streptomyces scabrisporus NF3, endophyte isolated from Amphipterygium adstringens.</title>
        <authorList>
            <person name="Vazquez M."/>
            <person name="Ceapa C.D."/>
            <person name="Rodriguez Luna D."/>
            <person name="Sanchez Esquivel S."/>
        </authorList>
    </citation>
    <scope>NUCLEOTIDE SEQUENCE [LARGE SCALE GENOMIC DNA]</scope>
    <source>
        <strain evidence="2 3">NF3</strain>
    </source>
</reference>
<protein>
    <recommendedName>
        <fullName evidence="4">Bacterial spore germination immunoglobulin-like domain-containing protein</fullName>
    </recommendedName>
</protein>
<evidence type="ECO:0000313" key="2">
    <source>
        <dbReference type="EMBL" id="OPC80675.1"/>
    </source>
</evidence>
<feature type="chain" id="PRO_5013386697" description="Bacterial spore germination immunoglobulin-like domain-containing protein" evidence="1">
    <location>
        <begin position="27"/>
        <end position="257"/>
    </location>
</feature>
<evidence type="ECO:0000313" key="3">
    <source>
        <dbReference type="Proteomes" id="UP000190037"/>
    </source>
</evidence>
<feature type="signal peptide" evidence="1">
    <location>
        <begin position="1"/>
        <end position="26"/>
    </location>
</feature>
<dbReference type="RefSeq" id="WP_078974929.1">
    <property type="nucleotide sequence ID" value="NZ_MWQN01000001.1"/>
</dbReference>
<sequence length="257" mass="26301">MKLRRLLALAVAVPAAFAIATVPAVAEDFAPAAPTSAAQGTVSVSPLYGPADSTGKATARASVPCGPDATKFRFVLRSPGANERVFGGSFLGTDLPADKVADTAVVGLRALFPAGSAAQEGVAHKLVAQCYTFDAEGALTITEPASVDLRVNNGVWTSLSPEVRALPTKIGALRFGLVLFRGFAPGDRVDGVVRAADGTSTPVSLQPQITPDGTWGGALLTLPANLADGSYTLVLSGTNSHATSSVAITLDSSRLWW</sequence>
<dbReference type="AlphaFoldDB" id="A0A1T3NV88"/>
<evidence type="ECO:0008006" key="4">
    <source>
        <dbReference type="Google" id="ProtNLM"/>
    </source>
</evidence>
<proteinExistence type="predicted"/>
<name>A0A1T3NV88_9ACTN</name>
<dbReference type="OrthoDB" id="4350338at2"/>
<gene>
    <name evidence="2" type="ORF">B4N89_06620</name>
</gene>
<keyword evidence="1" id="KW-0732">Signal</keyword>
<organism evidence="2 3">
    <name type="scientific">Embleya scabrispora</name>
    <dbReference type="NCBI Taxonomy" id="159449"/>
    <lineage>
        <taxon>Bacteria</taxon>
        <taxon>Bacillati</taxon>
        <taxon>Actinomycetota</taxon>
        <taxon>Actinomycetes</taxon>
        <taxon>Kitasatosporales</taxon>
        <taxon>Streptomycetaceae</taxon>
        <taxon>Embleya</taxon>
    </lineage>
</organism>
<evidence type="ECO:0000256" key="1">
    <source>
        <dbReference type="SAM" id="SignalP"/>
    </source>
</evidence>
<dbReference type="Proteomes" id="UP000190037">
    <property type="component" value="Unassembled WGS sequence"/>
</dbReference>